<dbReference type="InterPro" id="IPR011250">
    <property type="entry name" value="OMP/PagP_B-barrel"/>
</dbReference>
<dbReference type="Gene3D" id="2.40.160.20">
    <property type="match status" value="1"/>
</dbReference>
<name>A0A199XU17_9FLAO</name>
<evidence type="ECO:0000313" key="2">
    <source>
        <dbReference type="EMBL" id="OAZ04731.1"/>
    </source>
</evidence>
<dbReference type="EMBL" id="JMTM01000017">
    <property type="protein sequence ID" value="OAZ04731.1"/>
    <property type="molecule type" value="Genomic_DNA"/>
</dbReference>
<dbReference type="AlphaFoldDB" id="A0A199XU17"/>
<dbReference type="OrthoDB" id="945117at2"/>
<dbReference type="SUPFAM" id="SSF56925">
    <property type="entry name" value="OMPA-like"/>
    <property type="match status" value="1"/>
</dbReference>
<organism evidence="2 3">
    <name type="scientific">Flavobacterium succinicans</name>
    <dbReference type="NCBI Taxonomy" id="29536"/>
    <lineage>
        <taxon>Bacteria</taxon>
        <taxon>Pseudomonadati</taxon>
        <taxon>Bacteroidota</taxon>
        <taxon>Flavobacteriia</taxon>
        <taxon>Flavobacteriales</taxon>
        <taxon>Flavobacteriaceae</taxon>
        <taxon>Flavobacterium</taxon>
    </lineage>
</organism>
<reference evidence="2 3" key="1">
    <citation type="submission" date="2016-06" db="EMBL/GenBank/DDBJ databases">
        <title>Draft genome sequence of Flavobacterium succinicans strain DD5b.</title>
        <authorList>
            <person name="Poehlein A."/>
            <person name="Daniel R."/>
            <person name="Simeonova D.D."/>
        </authorList>
    </citation>
    <scope>NUCLEOTIDE SEQUENCE [LARGE SCALE GENOMIC DNA]</scope>
    <source>
        <strain evidence="2 3">DD5b</strain>
    </source>
</reference>
<gene>
    <name evidence="2" type="ORF">FLB_05790</name>
</gene>
<proteinExistence type="predicted"/>
<keyword evidence="1" id="KW-0732">Signal</keyword>
<evidence type="ECO:0000256" key="1">
    <source>
        <dbReference type="SAM" id="SignalP"/>
    </source>
</evidence>
<feature type="signal peptide" evidence="1">
    <location>
        <begin position="1"/>
        <end position="19"/>
    </location>
</feature>
<evidence type="ECO:0000313" key="3">
    <source>
        <dbReference type="Proteomes" id="UP000093807"/>
    </source>
</evidence>
<comment type="caution">
    <text evidence="2">The sequence shown here is derived from an EMBL/GenBank/DDBJ whole genome shotgun (WGS) entry which is preliminary data.</text>
</comment>
<sequence length="190" mass="20033">MKKIILTGLAVFAFTFANAQEKGKFRVGLDLGYAIPSGGGGVLFAIEPKYNIADNMNVGLRIAGAAMAKEFSGDGESLEAKIGTSASYVGTYDYYFTGSSFVPYVGAGAGIYSLSNAEFDVDGMTGSADLDSKSKFGGLVRAGFELGKFRMGVEYNIVPKSKINNSDVTAKNSYVGIHLGFYLGGGKWSK</sequence>
<accession>A0A199XU17</accession>
<dbReference type="PATRIC" id="fig|29536.5.peg.603"/>
<keyword evidence="3" id="KW-1185">Reference proteome</keyword>
<feature type="chain" id="PRO_5008286973" evidence="1">
    <location>
        <begin position="20"/>
        <end position="190"/>
    </location>
</feature>
<dbReference type="Proteomes" id="UP000093807">
    <property type="component" value="Unassembled WGS sequence"/>
</dbReference>
<dbReference type="RefSeq" id="WP_064714454.1">
    <property type="nucleotide sequence ID" value="NZ_JMTM01000017.1"/>
</dbReference>
<protein>
    <submittedName>
        <fullName evidence="2">Uncharacterized protein</fullName>
    </submittedName>
</protein>